<evidence type="ECO:0000256" key="7">
    <source>
        <dbReference type="RuleBase" id="RU364038"/>
    </source>
</evidence>
<dbReference type="SUPFAM" id="SSF52833">
    <property type="entry name" value="Thioredoxin-like"/>
    <property type="match status" value="1"/>
</dbReference>
<keyword evidence="3 7" id="KW-0732">Signal</keyword>
<dbReference type="SUPFAM" id="SSF54423">
    <property type="entry name" value="DsbC/DsbG N-terminal domain-like"/>
    <property type="match status" value="1"/>
</dbReference>
<name>A0A9X0W848_9GAMM</name>
<dbReference type="Proteomes" id="UP001138768">
    <property type="component" value="Unassembled WGS sequence"/>
</dbReference>
<dbReference type="CDD" id="cd03020">
    <property type="entry name" value="DsbA_DsbC_DsbG"/>
    <property type="match status" value="1"/>
</dbReference>
<evidence type="ECO:0000256" key="2">
    <source>
        <dbReference type="ARBA" id="ARBA00009813"/>
    </source>
</evidence>
<feature type="domain" description="Disulphide bond isomerase DsbC/G N-terminal" evidence="8">
    <location>
        <begin position="27"/>
        <end position="92"/>
    </location>
</feature>
<dbReference type="Gene3D" id="3.40.30.10">
    <property type="entry name" value="Glutaredoxin"/>
    <property type="match status" value="1"/>
</dbReference>
<evidence type="ECO:0000259" key="9">
    <source>
        <dbReference type="Pfam" id="PF13098"/>
    </source>
</evidence>
<gene>
    <name evidence="10" type="ORF">CKO42_09920</name>
</gene>
<feature type="domain" description="Thioredoxin-like fold" evidence="9">
    <location>
        <begin position="117"/>
        <end position="239"/>
    </location>
</feature>
<dbReference type="PANTHER" id="PTHR35272:SF3">
    <property type="entry name" value="THIOL:DISULFIDE INTERCHANGE PROTEIN DSBC"/>
    <property type="match status" value="1"/>
</dbReference>
<dbReference type="InterPro" id="IPR009094">
    <property type="entry name" value="DiS-bond_isomerase_DsbC/G_N_sf"/>
</dbReference>
<evidence type="ECO:0000256" key="6">
    <source>
        <dbReference type="ARBA" id="ARBA00023284"/>
    </source>
</evidence>
<evidence type="ECO:0000256" key="1">
    <source>
        <dbReference type="ARBA" id="ARBA00004418"/>
    </source>
</evidence>
<dbReference type="InterPro" id="IPR018950">
    <property type="entry name" value="DiS-bond_isomerase_DsbC/G_N"/>
</dbReference>
<feature type="signal peptide" evidence="7">
    <location>
        <begin position="1"/>
        <end position="27"/>
    </location>
</feature>
<dbReference type="InterPro" id="IPR012336">
    <property type="entry name" value="Thioredoxin-like_fold"/>
</dbReference>
<evidence type="ECO:0000256" key="3">
    <source>
        <dbReference type="ARBA" id="ARBA00022729"/>
    </source>
</evidence>
<protein>
    <recommendedName>
        <fullName evidence="7">Thiol:disulfide interchange protein</fullName>
    </recommendedName>
</protein>
<feature type="chain" id="PRO_5041020215" description="Thiol:disulfide interchange protein" evidence="7">
    <location>
        <begin position="28"/>
        <end position="241"/>
    </location>
</feature>
<accession>A0A9X0W848</accession>
<dbReference type="RefSeq" id="WP_200242994.1">
    <property type="nucleotide sequence ID" value="NZ_JAXUFI010000023.1"/>
</dbReference>
<keyword evidence="5" id="KW-1015">Disulfide bond</keyword>
<evidence type="ECO:0000313" key="10">
    <source>
        <dbReference type="EMBL" id="MBK1618743.1"/>
    </source>
</evidence>
<dbReference type="EMBL" id="NRRY01000013">
    <property type="protein sequence ID" value="MBK1618743.1"/>
    <property type="molecule type" value="Genomic_DNA"/>
</dbReference>
<dbReference type="InterPro" id="IPR051470">
    <property type="entry name" value="Thiol:disulfide_interchange"/>
</dbReference>
<dbReference type="AlphaFoldDB" id="A0A9X0W848"/>
<dbReference type="Pfam" id="PF10411">
    <property type="entry name" value="DsbC_N"/>
    <property type="match status" value="1"/>
</dbReference>
<keyword evidence="4 7" id="KW-0574">Periplasm</keyword>
<comment type="function">
    <text evidence="7">Required for disulfide bond formation in some periplasmic proteins. Acts by transferring its disulfide bond to other proteins and is reduced in the process.</text>
</comment>
<dbReference type="GO" id="GO:0042597">
    <property type="term" value="C:periplasmic space"/>
    <property type="evidence" value="ECO:0007669"/>
    <property type="project" value="UniProtKB-SubCell"/>
</dbReference>
<dbReference type="PANTHER" id="PTHR35272">
    <property type="entry name" value="THIOL:DISULFIDE INTERCHANGE PROTEIN DSBC-RELATED"/>
    <property type="match status" value="1"/>
</dbReference>
<evidence type="ECO:0000256" key="4">
    <source>
        <dbReference type="ARBA" id="ARBA00022764"/>
    </source>
</evidence>
<keyword evidence="11" id="KW-1185">Reference proteome</keyword>
<dbReference type="InterPro" id="IPR036249">
    <property type="entry name" value="Thioredoxin-like_sf"/>
</dbReference>
<dbReference type="InterPro" id="IPR033954">
    <property type="entry name" value="DiS-bond_Isoase_DsbC/G"/>
</dbReference>
<evidence type="ECO:0000313" key="11">
    <source>
        <dbReference type="Proteomes" id="UP001138768"/>
    </source>
</evidence>
<dbReference type="Gene3D" id="3.10.450.70">
    <property type="entry name" value="Disulphide bond isomerase, DsbC/G, N-terminal"/>
    <property type="match status" value="1"/>
</dbReference>
<reference evidence="10 11" key="1">
    <citation type="journal article" date="2020" name="Microorganisms">
        <title>Osmotic Adaptation and Compatible Solute Biosynthesis of Phototrophic Bacteria as Revealed from Genome Analyses.</title>
        <authorList>
            <person name="Imhoff J.F."/>
            <person name="Rahn T."/>
            <person name="Kunzel S."/>
            <person name="Keller A."/>
            <person name="Neulinger S.C."/>
        </authorList>
    </citation>
    <scope>NUCLEOTIDE SEQUENCE [LARGE SCALE GENOMIC DNA]</scope>
    <source>
        <strain evidence="10 11">DSM 25653</strain>
    </source>
</reference>
<keyword evidence="6 7" id="KW-0676">Redox-active center</keyword>
<comment type="similarity">
    <text evidence="2 7">Belongs to the thioredoxin family. DsbC subfamily.</text>
</comment>
<comment type="subcellular location">
    <subcellularLocation>
        <location evidence="1 7">Periplasm</location>
    </subcellularLocation>
</comment>
<proteinExistence type="inferred from homology"/>
<comment type="caution">
    <text evidence="10">The sequence shown here is derived from an EMBL/GenBank/DDBJ whole genome shotgun (WGS) entry which is preliminary data.</text>
</comment>
<dbReference type="Pfam" id="PF13098">
    <property type="entry name" value="Thioredoxin_2"/>
    <property type="match status" value="1"/>
</dbReference>
<evidence type="ECO:0000256" key="5">
    <source>
        <dbReference type="ARBA" id="ARBA00023157"/>
    </source>
</evidence>
<organism evidence="10 11">
    <name type="scientific">Lamprobacter modestohalophilus</name>
    <dbReference type="NCBI Taxonomy" id="1064514"/>
    <lineage>
        <taxon>Bacteria</taxon>
        <taxon>Pseudomonadati</taxon>
        <taxon>Pseudomonadota</taxon>
        <taxon>Gammaproteobacteria</taxon>
        <taxon>Chromatiales</taxon>
        <taxon>Chromatiaceae</taxon>
        <taxon>Lamprobacter</taxon>
    </lineage>
</organism>
<evidence type="ECO:0000259" key="8">
    <source>
        <dbReference type="Pfam" id="PF10411"/>
    </source>
</evidence>
<sequence length="241" mass="26275">MTMRLRIGAAGLAMAVTLLAVSTAGSASEAQTIREALAKVLPDAKPTSVQPTPIKGLFQVEIGPQVMYMTGDGRYLIDGAIVDLETRENLAEKAQNEARQRAVEALGEDEMIVFDAPNAKHQITVFTDIDCGYCRKLHQQIDGYQAEGISVRYLFYPRTGVDTPSYDKAVAVWCADDQRAAMTEAKNGNPVDSKACNNPVQRHMELGELMGIRGTPAIILENGQLVPGFVEPKRLVQVLEQ</sequence>